<evidence type="ECO:0000256" key="6">
    <source>
        <dbReference type="SAM" id="Phobius"/>
    </source>
</evidence>
<proteinExistence type="inferred from homology"/>
<dbReference type="PANTHER" id="PTHR48022:SF26">
    <property type="entry name" value="MAJOR FACILITATOR SUPERFAMILY (MFS) PROFILE DOMAIN-CONTAINING PROTEIN-RELATED"/>
    <property type="match status" value="1"/>
</dbReference>
<dbReference type="GO" id="GO:0016020">
    <property type="term" value="C:membrane"/>
    <property type="evidence" value="ECO:0007669"/>
    <property type="project" value="UniProtKB-SubCell"/>
</dbReference>
<protein>
    <recommendedName>
        <fullName evidence="7">Major facilitator superfamily (MFS) profile domain-containing protein</fullName>
    </recommendedName>
</protein>
<name>A0A0U5C911_ASPCI</name>
<feature type="transmembrane region" description="Helical" evidence="6">
    <location>
        <begin position="47"/>
        <end position="65"/>
    </location>
</feature>
<dbReference type="OrthoDB" id="6339427at2759"/>
<dbReference type="PANTHER" id="PTHR48022">
    <property type="entry name" value="PLASTIDIC GLUCOSE TRANSPORTER 4"/>
    <property type="match status" value="1"/>
</dbReference>
<reference evidence="9" key="1">
    <citation type="journal article" date="2016" name="Genome Announc.">
        <title>Draft genome sequences of fungus Aspergillus calidoustus.</title>
        <authorList>
            <person name="Horn F."/>
            <person name="Linde J."/>
            <person name="Mattern D.J."/>
            <person name="Walther G."/>
            <person name="Guthke R."/>
            <person name="Scherlach K."/>
            <person name="Martin K."/>
            <person name="Brakhage A.A."/>
            <person name="Petzke L."/>
            <person name="Valiante V."/>
        </authorList>
    </citation>
    <scope>NUCLEOTIDE SEQUENCE [LARGE SCALE GENOMIC DNA]</scope>
    <source>
        <strain evidence="9">SF006504</strain>
    </source>
</reference>
<dbReference type="Gene3D" id="1.20.1250.20">
    <property type="entry name" value="MFS general substrate transporter like domains"/>
    <property type="match status" value="1"/>
</dbReference>
<dbReference type="PROSITE" id="PS50850">
    <property type="entry name" value="MFS"/>
    <property type="match status" value="1"/>
</dbReference>
<comment type="similarity">
    <text evidence="2">Belongs to the major facilitator superfamily. Sugar transporter (TC 2.A.1.1) family.</text>
</comment>
<keyword evidence="4 6" id="KW-1133">Transmembrane helix</keyword>
<keyword evidence="3 6" id="KW-0812">Transmembrane</keyword>
<evidence type="ECO:0000256" key="3">
    <source>
        <dbReference type="ARBA" id="ARBA00022692"/>
    </source>
</evidence>
<dbReference type="GO" id="GO:0005351">
    <property type="term" value="F:carbohydrate:proton symporter activity"/>
    <property type="evidence" value="ECO:0007669"/>
    <property type="project" value="TreeGrafter"/>
</dbReference>
<dbReference type="Pfam" id="PF00083">
    <property type="entry name" value="Sugar_tr"/>
    <property type="match status" value="1"/>
</dbReference>
<comment type="subcellular location">
    <subcellularLocation>
        <location evidence="1">Membrane</location>
        <topology evidence="1">Multi-pass membrane protein</topology>
    </subcellularLocation>
</comment>
<feature type="domain" description="Major facilitator superfamily (MFS) profile" evidence="7">
    <location>
        <begin position="1"/>
        <end position="145"/>
    </location>
</feature>
<dbReference type="InterPro" id="IPR036259">
    <property type="entry name" value="MFS_trans_sf"/>
</dbReference>
<evidence type="ECO:0000313" key="8">
    <source>
        <dbReference type="EMBL" id="CEL05241.1"/>
    </source>
</evidence>
<dbReference type="AlphaFoldDB" id="A0A0U5C911"/>
<dbReference type="SUPFAM" id="SSF103473">
    <property type="entry name" value="MFS general substrate transporter"/>
    <property type="match status" value="1"/>
</dbReference>
<evidence type="ECO:0000256" key="2">
    <source>
        <dbReference type="ARBA" id="ARBA00010992"/>
    </source>
</evidence>
<dbReference type="EMBL" id="CDMC01000005">
    <property type="protein sequence ID" value="CEL05241.1"/>
    <property type="molecule type" value="Genomic_DNA"/>
</dbReference>
<evidence type="ECO:0000256" key="5">
    <source>
        <dbReference type="ARBA" id="ARBA00023136"/>
    </source>
</evidence>
<accession>A0A0U5C911</accession>
<keyword evidence="5 6" id="KW-0472">Membrane</keyword>
<evidence type="ECO:0000256" key="1">
    <source>
        <dbReference type="ARBA" id="ARBA00004141"/>
    </source>
</evidence>
<gene>
    <name evidence="8" type="ORF">ASPCAL06359</name>
</gene>
<keyword evidence="9" id="KW-1185">Reference proteome</keyword>
<organism evidence="8 9">
    <name type="scientific">Aspergillus calidoustus</name>
    <dbReference type="NCBI Taxonomy" id="454130"/>
    <lineage>
        <taxon>Eukaryota</taxon>
        <taxon>Fungi</taxon>
        <taxon>Dikarya</taxon>
        <taxon>Ascomycota</taxon>
        <taxon>Pezizomycotina</taxon>
        <taxon>Eurotiomycetes</taxon>
        <taxon>Eurotiomycetidae</taxon>
        <taxon>Eurotiales</taxon>
        <taxon>Aspergillaceae</taxon>
        <taxon>Aspergillus</taxon>
        <taxon>Aspergillus subgen. Nidulantes</taxon>
    </lineage>
</organism>
<sequence length="145" mass="15919">MQQWRCRYGSLWLRPGCLWWRVISPDYLRVHDLEGPEKTELLSTVTAIYNVGCFLGAVLATWIGGKLGRKKSVLLGIFIMTIGAVLQTSSYGVPYMMVAPIVSGIGNGISSSTLAVWQTETAPARLKGKLVILQNALLLVGFSYL</sequence>
<dbReference type="OMA" id="WWRVISP"/>
<dbReference type="Proteomes" id="UP000054771">
    <property type="component" value="Unassembled WGS sequence"/>
</dbReference>
<dbReference type="InterPro" id="IPR005828">
    <property type="entry name" value="MFS_sugar_transport-like"/>
</dbReference>
<evidence type="ECO:0000259" key="7">
    <source>
        <dbReference type="PROSITE" id="PS50850"/>
    </source>
</evidence>
<dbReference type="InterPro" id="IPR020846">
    <property type="entry name" value="MFS_dom"/>
</dbReference>
<feature type="transmembrane region" description="Helical" evidence="6">
    <location>
        <begin position="72"/>
        <end position="89"/>
    </location>
</feature>
<dbReference type="InterPro" id="IPR050360">
    <property type="entry name" value="MFS_Sugar_Transporters"/>
</dbReference>
<evidence type="ECO:0000313" key="9">
    <source>
        <dbReference type="Proteomes" id="UP000054771"/>
    </source>
</evidence>
<evidence type="ECO:0000256" key="4">
    <source>
        <dbReference type="ARBA" id="ARBA00022989"/>
    </source>
</evidence>